<feature type="transmembrane region" description="Helical" evidence="8">
    <location>
        <begin position="1383"/>
        <end position="1404"/>
    </location>
</feature>
<feature type="region of interest" description="Disordered" evidence="7">
    <location>
        <begin position="1109"/>
        <end position="1133"/>
    </location>
</feature>
<evidence type="ECO:0000256" key="5">
    <source>
        <dbReference type="ARBA" id="ARBA00022989"/>
    </source>
</evidence>
<protein>
    <recommendedName>
        <fullName evidence="13">Cytochrome b561 domain-containing protein</fullName>
    </recommendedName>
</protein>
<feature type="transmembrane region" description="Helical" evidence="8">
    <location>
        <begin position="1349"/>
        <end position="1371"/>
    </location>
</feature>
<dbReference type="SMART" id="SM00664">
    <property type="entry name" value="DoH"/>
    <property type="match status" value="7"/>
</dbReference>
<keyword evidence="12" id="KW-1185">Reference proteome</keyword>
<evidence type="ECO:0000259" key="10">
    <source>
        <dbReference type="PROSITE" id="PS50939"/>
    </source>
</evidence>
<feature type="transmembrane region" description="Helical" evidence="8">
    <location>
        <begin position="1318"/>
        <end position="1337"/>
    </location>
</feature>
<dbReference type="InterPro" id="IPR015920">
    <property type="entry name" value="Cellobiose_DH-like_cyt"/>
</dbReference>
<dbReference type="InterPro" id="IPR006593">
    <property type="entry name" value="Cyt_b561/ferric_Rdtase_TM"/>
</dbReference>
<dbReference type="Pfam" id="PF16010">
    <property type="entry name" value="CDH-cyt"/>
    <property type="match status" value="6"/>
</dbReference>
<feature type="compositionally biased region" description="Low complexity" evidence="7">
    <location>
        <begin position="1109"/>
        <end position="1125"/>
    </location>
</feature>
<dbReference type="InterPro" id="IPR045266">
    <property type="entry name" value="DOH_DOMON"/>
</dbReference>
<feature type="compositionally biased region" description="Low complexity" evidence="7">
    <location>
        <begin position="405"/>
        <end position="424"/>
    </location>
</feature>
<feature type="transmembrane region" description="Helical" evidence="8">
    <location>
        <begin position="1451"/>
        <end position="1473"/>
    </location>
</feature>
<proteinExistence type="predicted"/>
<sequence length="1522" mass="160681">MRPISSVDVTLASTSSYIYALGQYPPKRNIDNPATRILEHYDKGLFDVLDFVDKPTTSTPTLAPTGNPTSPSIVGKCVGSSICIYGQPDGSGNVVVTVHSSAPGYTGIGIGSSMINSTDIIVWRNSTGGFTISDRYATDYVSPSVSESQVSKIVPLQFPGPSWSNMSFSFSRPILAPDVNITSSSSWIYALGQLPPKRNIDNPGSRILEHYDKGFFDVLDFVDKPASTTTLIPTTTASSVPTSSPTPALPGTCVGTSFCIFGKPDGKGNIMFTVHSAAKGWTGVGADSATMIGSKDVVVWKNSTGGYTISDRIATADSLPGLSSNPASKLIPLQIPAPDWATMAFSYIRPIVSADYTITSNTQWLYAFGNFVPAGNIDDPGATFRSHGRNKGQLGALNFVGGTTIPATTSSSPSTQTSSPSATPVANGNNGICVGEQYCIYGENDKQGNIIFTVHSALEGWAAIGTGTGMDNSAITVGWKNSNGGYTLSDRVSKDFVMPVPSGDVISKIVPLRVPLPSWAALGFSFSKPIQNRDVTFTSSTSYIYAHCQTPPKSPDTANSDFSSHAANGAGVIGQFDFLSSNPSTVTRTIPIPTIIPTPTIIPVPSGGGTGLSTSVCIPNQYCIYGEPDGNGNTLITIHSSANGWVGVGIGSSMMNAKMIIGWLNNAGQATISDRSSKGEVMPTVSSPISTLVALQHAAPSWANIAFTVSLKSADGPITSTTQYIYAYSDSRPSNPDSASSDFPVHTVRGQFGVLDFTTKNGGTVAVTTPGLTPGSPGVVNGGVGSTCIPDLYCVYSEPDGSGNVYITLLSAASGWVGLGTGRGMASSSMIVGWKNSQGKYVVSDRKSSGEVMPTMSNQVSKLVDLRVTVPSWANLAFTVLKPLKSADFTFTPQTDFIYAYSSSAPSDPTSSASSFPVHTGRGYLGVLDFTTKHAGTGTAGQSNGSNAPPNKVDNGVGSTCIPNLYCVYSAPDGKGNVYISLLSAAGGWVALGTGKGMASSSMIVGWQSSQGKYVVSSRVSSSEILPPMGTQVATVVDLKVPQPDWAKLAFTVLVPLKSTDYSFTAQSEFIYAYSTSAPSNPDLPSSNFNIHTGRGYLGVLDFTTFHNGTGSQSSGGNPSNGGNPSTPPPNNGLIGSTCVQGTYCVYSEPDGAGNVYITLHGSYNGWVALGTSTSMTGSAMIVAWKNSKGGYTVSDRISQSEILPQPSTETYSVVVDLRVNAPSWAKLAVTIKRPLSTNDITYKTDTQFIYALSDTAPSNPDDPTSTFSIHDKFGKLGNLDFTTYHSGTGNANGGGNSILTLPDGVEYSTVIRLHGYVMLYAWVFCPFIGVFIARYLKDYLGVWWFRLHVLIMLFGCALGSVSAVLLIFLFKTGEHFTASPSLHPLLGLLVTIAMVCQVVLGFVSDRLFSMDRTEIPWWDKAHWYLGRGLAVAALITIITGIVYSDYFASYALALPVLFGLLLAGGMGLFVYGETKIGQIHHMKDDSVSEEGIVEKKDTDPTQQDINSEVNLEPRVEIQEHS</sequence>
<evidence type="ECO:0000313" key="11">
    <source>
        <dbReference type="EMBL" id="KAJ3258243.1"/>
    </source>
</evidence>
<feature type="compositionally biased region" description="Basic and acidic residues" evidence="7">
    <location>
        <begin position="1490"/>
        <end position="1500"/>
    </location>
</feature>
<dbReference type="GO" id="GO:0016020">
    <property type="term" value="C:membrane"/>
    <property type="evidence" value="ECO:0007669"/>
    <property type="project" value="UniProtKB-SubCell"/>
</dbReference>
<dbReference type="SUPFAM" id="SSF49344">
    <property type="entry name" value="CBD9-like"/>
    <property type="match status" value="7"/>
</dbReference>
<dbReference type="Proteomes" id="UP001210925">
    <property type="component" value="Unassembled WGS sequence"/>
</dbReference>
<dbReference type="Gene3D" id="1.20.120.1770">
    <property type="match status" value="1"/>
</dbReference>
<dbReference type="CDD" id="cd09631">
    <property type="entry name" value="DOMON_DOH"/>
    <property type="match status" value="1"/>
</dbReference>
<dbReference type="SMART" id="SM00665">
    <property type="entry name" value="B561"/>
    <property type="match status" value="1"/>
</dbReference>
<dbReference type="PANTHER" id="PTHR47797:SF3">
    <property type="entry name" value="CYTOCHROME B561 DOMAIN-CONTAINING PROTEIN"/>
    <property type="match status" value="1"/>
</dbReference>
<feature type="compositionally biased region" description="Polar residues" evidence="7">
    <location>
        <begin position="1501"/>
        <end position="1510"/>
    </location>
</feature>
<dbReference type="Pfam" id="PF03188">
    <property type="entry name" value="Cytochrom_B561"/>
    <property type="match status" value="1"/>
</dbReference>
<dbReference type="InterPro" id="IPR005018">
    <property type="entry name" value="DOMON_domain"/>
</dbReference>
<organism evidence="11 12">
    <name type="scientific">Boothiomyces macroporosus</name>
    <dbReference type="NCBI Taxonomy" id="261099"/>
    <lineage>
        <taxon>Eukaryota</taxon>
        <taxon>Fungi</taxon>
        <taxon>Fungi incertae sedis</taxon>
        <taxon>Chytridiomycota</taxon>
        <taxon>Chytridiomycota incertae sedis</taxon>
        <taxon>Chytridiomycetes</taxon>
        <taxon>Rhizophydiales</taxon>
        <taxon>Terramycetaceae</taxon>
        <taxon>Boothiomyces</taxon>
    </lineage>
</organism>
<comment type="caution">
    <text evidence="11">The sequence shown here is derived from an EMBL/GenBank/DDBJ whole genome shotgun (WGS) entry which is preliminary data.</text>
</comment>
<evidence type="ECO:0000259" key="9">
    <source>
        <dbReference type="PROSITE" id="PS50836"/>
    </source>
</evidence>
<evidence type="ECO:0000256" key="2">
    <source>
        <dbReference type="ARBA" id="ARBA00022448"/>
    </source>
</evidence>
<feature type="region of interest" description="Disordered" evidence="7">
    <location>
        <begin position="405"/>
        <end position="426"/>
    </location>
</feature>
<feature type="region of interest" description="Disordered" evidence="7">
    <location>
        <begin position="1490"/>
        <end position="1522"/>
    </location>
</feature>
<dbReference type="Gene3D" id="2.60.40.1210">
    <property type="entry name" value="Cellobiose dehydrogenase, cytochrome domain"/>
    <property type="match status" value="7"/>
</dbReference>
<evidence type="ECO:0000256" key="8">
    <source>
        <dbReference type="SAM" id="Phobius"/>
    </source>
</evidence>
<feature type="compositionally biased region" description="Basic and acidic residues" evidence="7">
    <location>
        <begin position="1512"/>
        <end position="1522"/>
    </location>
</feature>
<gene>
    <name evidence="11" type="ORF">HK103_003724</name>
</gene>
<keyword evidence="5 8" id="KW-1133">Transmembrane helix</keyword>
<evidence type="ECO:0000256" key="1">
    <source>
        <dbReference type="ARBA" id="ARBA00004370"/>
    </source>
</evidence>
<dbReference type="EMBL" id="JADGKB010000029">
    <property type="protein sequence ID" value="KAJ3258243.1"/>
    <property type="molecule type" value="Genomic_DNA"/>
</dbReference>
<evidence type="ECO:0000256" key="3">
    <source>
        <dbReference type="ARBA" id="ARBA00022692"/>
    </source>
</evidence>
<dbReference type="CDD" id="cd08760">
    <property type="entry name" value="Cyt_b561_FRRS1_like"/>
    <property type="match status" value="1"/>
</dbReference>
<keyword evidence="2" id="KW-0813">Transport</keyword>
<evidence type="ECO:0000256" key="6">
    <source>
        <dbReference type="ARBA" id="ARBA00023136"/>
    </source>
</evidence>
<feature type="domain" description="DOMON" evidence="9">
    <location>
        <begin position="1141"/>
        <end position="1254"/>
    </location>
</feature>
<keyword evidence="4" id="KW-0249">Electron transport</keyword>
<keyword evidence="3 8" id="KW-0812">Transmembrane</keyword>
<evidence type="ECO:0000256" key="7">
    <source>
        <dbReference type="SAM" id="MobiDB-lite"/>
    </source>
</evidence>
<evidence type="ECO:0000256" key="4">
    <source>
        <dbReference type="ARBA" id="ARBA00022982"/>
    </source>
</evidence>
<dbReference type="CDD" id="cd09630">
    <property type="entry name" value="CDH_like_cytochrome"/>
    <property type="match status" value="3"/>
</dbReference>
<keyword evidence="6 8" id="KW-0472">Membrane</keyword>
<feature type="domain" description="Cytochrome b561" evidence="10">
    <location>
        <begin position="1283"/>
        <end position="1481"/>
    </location>
</feature>
<evidence type="ECO:0008006" key="13">
    <source>
        <dbReference type="Google" id="ProtNLM"/>
    </source>
</evidence>
<evidence type="ECO:0000313" key="12">
    <source>
        <dbReference type="Proteomes" id="UP001210925"/>
    </source>
</evidence>
<dbReference type="PROSITE" id="PS50836">
    <property type="entry name" value="DOMON"/>
    <property type="match status" value="1"/>
</dbReference>
<feature type="transmembrane region" description="Helical" evidence="8">
    <location>
        <begin position="1425"/>
        <end position="1445"/>
    </location>
</feature>
<dbReference type="PROSITE" id="PS50939">
    <property type="entry name" value="CYTOCHROME_B561"/>
    <property type="match status" value="1"/>
</dbReference>
<reference evidence="11" key="1">
    <citation type="submission" date="2020-05" db="EMBL/GenBank/DDBJ databases">
        <title>Phylogenomic resolution of chytrid fungi.</title>
        <authorList>
            <person name="Stajich J.E."/>
            <person name="Amses K."/>
            <person name="Simmons R."/>
            <person name="Seto K."/>
            <person name="Myers J."/>
            <person name="Bonds A."/>
            <person name="Quandt C.A."/>
            <person name="Barry K."/>
            <person name="Liu P."/>
            <person name="Grigoriev I."/>
            <person name="Longcore J.E."/>
            <person name="James T.Y."/>
        </authorList>
    </citation>
    <scope>NUCLEOTIDE SEQUENCE</scope>
    <source>
        <strain evidence="11">PLAUS21</strain>
    </source>
</reference>
<name>A0AAD5UHE4_9FUNG</name>
<accession>A0AAD5UHE4</accession>
<comment type="subcellular location">
    <subcellularLocation>
        <location evidence="1">Membrane</location>
    </subcellularLocation>
</comment>
<dbReference type="PANTHER" id="PTHR47797">
    <property type="entry name" value="DEHYDROGENASE, PUTATIVE (AFU_ORTHOLOGUE AFUA_8G05805)-RELATED"/>
    <property type="match status" value="1"/>
</dbReference>